<gene>
    <name evidence="2" type="ORF">ACH49L_45750</name>
</gene>
<dbReference type="RefSeq" id="WP_159061779.1">
    <property type="nucleotide sequence ID" value="NZ_JBEPBV010000082.1"/>
</dbReference>
<protein>
    <submittedName>
        <fullName evidence="2">Uncharacterized protein</fullName>
    </submittedName>
</protein>
<dbReference type="Proteomes" id="UP001611397">
    <property type="component" value="Unassembled WGS sequence"/>
</dbReference>
<reference evidence="2 3" key="1">
    <citation type="submission" date="2024-10" db="EMBL/GenBank/DDBJ databases">
        <title>The Natural Products Discovery Center: Release of the First 8490 Sequenced Strains for Exploring Actinobacteria Biosynthetic Diversity.</title>
        <authorList>
            <person name="Kalkreuter E."/>
            <person name="Kautsar S.A."/>
            <person name="Yang D."/>
            <person name="Bader C.D."/>
            <person name="Teijaro C.N."/>
            <person name="Fluegel L."/>
            <person name="Davis C.M."/>
            <person name="Simpson J.R."/>
            <person name="Lauterbach L."/>
            <person name="Steele A.D."/>
            <person name="Gui C."/>
            <person name="Meng S."/>
            <person name="Li G."/>
            <person name="Viehrig K."/>
            <person name="Ye F."/>
            <person name="Su P."/>
            <person name="Kiefer A.F."/>
            <person name="Nichols A."/>
            <person name="Cepeda A.J."/>
            <person name="Yan W."/>
            <person name="Fan B."/>
            <person name="Jiang Y."/>
            <person name="Adhikari A."/>
            <person name="Zheng C.-J."/>
            <person name="Schuster L."/>
            <person name="Cowan T.M."/>
            <person name="Smanski M.J."/>
            <person name="Chevrette M.G."/>
            <person name="De Carvalho L.P.S."/>
            <person name="Shen B."/>
        </authorList>
    </citation>
    <scope>NUCLEOTIDE SEQUENCE [LARGE SCALE GENOMIC DNA]</scope>
    <source>
        <strain evidence="2 3">NPDC020295</strain>
    </source>
</reference>
<accession>A0ABW7VRV4</accession>
<keyword evidence="3" id="KW-1185">Reference proteome</keyword>
<evidence type="ECO:0000313" key="3">
    <source>
        <dbReference type="Proteomes" id="UP001611397"/>
    </source>
</evidence>
<evidence type="ECO:0000256" key="1">
    <source>
        <dbReference type="SAM" id="MobiDB-lite"/>
    </source>
</evidence>
<feature type="region of interest" description="Disordered" evidence="1">
    <location>
        <begin position="1"/>
        <end position="22"/>
    </location>
</feature>
<dbReference type="EMBL" id="JBIRWM010000048">
    <property type="protein sequence ID" value="MFI2162826.1"/>
    <property type="molecule type" value="Genomic_DNA"/>
</dbReference>
<feature type="compositionally biased region" description="Basic and acidic residues" evidence="1">
    <location>
        <begin position="1"/>
        <end position="13"/>
    </location>
</feature>
<evidence type="ECO:0000313" key="2">
    <source>
        <dbReference type="EMBL" id="MFI2162826.1"/>
    </source>
</evidence>
<sequence>MRSPWTEEVRRAGGELPDPSARSGIEFAGERIEVRQIRQDTIARFDLAPGR</sequence>
<comment type="caution">
    <text evidence="2">The sequence shown here is derived from an EMBL/GenBank/DDBJ whole genome shotgun (WGS) entry which is preliminary data.</text>
</comment>
<organism evidence="2 3">
    <name type="scientific">Streptomyces olivaceoviridis</name>
    <name type="common">Streptomyces corchorusii</name>
    <dbReference type="NCBI Taxonomy" id="1921"/>
    <lineage>
        <taxon>Bacteria</taxon>
        <taxon>Bacillati</taxon>
        <taxon>Actinomycetota</taxon>
        <taxon>Actinomycetes</taxon>
        <taxon>Kitasatosporales</taxon>
        <taxon>Streptomycetaceae</taxon>
        <taxon>Streptomyces</taxon>
    </lineage>
</organism>
<name>A0ABW7VRV4_STROI</name>
<proteinExistence type="predicted"/>